<evidence type="ECO:0000313" key="8">
    <source>
        <dbReference type="Proteomes" id="UP000429523"/>
    </source>
</evidence>
<dbReference type="AlphaFoldDB" id="A0A6A4CB60"/>
<evidence type="ECO:0000313" key="3">
    <source>
        <dbReference type="EMBL" id="KAE9108050.1"/>
    </source>
</evidence>
<comment type="caution">
    <text evidence="6">The sequence shown here is derived from an EMBL/GenBank/DDBJ whole genome shotgun (WGS) entry which is preliminary data.</text>
</comment>
<evidence type="ECO:0000313" key="12">
    <source>
        <dbReference type="Proteomes" id="UP000440732"/>
    </source>
</evidence>
<dbReference type="Proteomes" id="UP000433483">
    <property type="component" value="Unassembled WGS sequence"/>
</dbReference>
<organism evidence="6 10">
    <name type="scientific">Phytophthora fragariae</name>
    <dbReference type="NCBI Taxonomy" id="53985"/>
    <lineage>
        <taxon>Eukaryota</taxon>
        <taxon>Sar</taxon>
        <taxon>Stramenopiles</taxon>
        <taxon>Oomycota</taxon>
        <taxon>Peronosporomycetes</taxon>
        <taxon>Peronosporales</taxon>
        <taxon>Peronosporaceae</taxon>
        <taxon>Phytophthora</taxon>
    </lineage>
</organism>
<evidence type="ECO:0000313" key="2">
    <source>
        <dbReference type="EMBL" id="KAE9083245.1"/>
    </source>
</evidence>
<accession>A0A6A4CB60</accession>
<evidence type="ECO:0000313" key="1">
    <source>
        <dbReference type="EMBL" id="KAE8926977.1"/>
    </source>
</evidence>
<sequence>MRRTLAATPFDVFAVFFRAFTPFTMANADTSPASLNCAPRMFAPCNSAMSSAFTESLSISSAPRVRVTSTNANGRGFSTIFHVG</sequence>
<dbReference type="EMBL" id="QXGB01001840">
    <property type="protein sequence ID" value="KAE9184828.1"/>
    <property type="molecule type" value="Genomic_DNA"/>
</dbReference>
<evidence type="ECO:0000313" key="14">
    <source>
        <dbReference type="Proteomes" id="UP000486351"/>
    </source>
</evidence>
<dbReference type="EMBL" id="QXGD01001915">
    <property type="protein sequence ID" value="KAE9196755.1"/>
    <property type="molecule type" value="Genomic_DNA"/>
</dbReference>
<dbReference type="EMBL" id="QXFY01001856">
    <property type="protein sequence ID" value="KAE9308002.1"/>
    <property type="molecule type" value="Genomic_DNA"/>
</dbReference>
<keyword evidence="9" id="KW-1185">Reference proteome</keyword>
<dbReference type="Proteomes" id="UP000440732">
    <property type="component" value="Unassembled WGS sequence"/>
</dbReference>
<dbReference type="EMBL" id="QXGE01001855">
    <property type="protein sequence ID" value="KAE9287503.1"/>
    <property type="molecule type" value="Genomic_DNA"/>
</dbReference>
<evidence type="ECO:0000313" key="13">
    <source>
        <dbReference type="Proteomes" id="UP000441208"/>
    </source>
</evidence>
<reference evidence="8 9" key="1">
    <citation type="submission" date="2018-08" db="EMBL/GenBank/DDBJ databases">
        <title>Genomic investigation of the strawberry pathogen Phytophthora fragariae indicates pathogenicity is determined by transcriptional variation in three key races.</title>
        <authorList>
            <person name="Adams T.M."/>
            <person name="Armitage A.D."/>
            <person name="Sobczyk M.K."/>
            <person name="Bates H.J."/>
            <person name="Dunwell J.M."/>
            <person name="Nellist C.F."/>
            <person name="Harrison R.J."/>
        </authorList>
    </citation>
    <scope>NUCLEOTIDE SEQUENCE [LARGE SCALE GENOMIC DNA]</scope>
    <source>
        <strain evidence="6 10">A4</strain>
        <strain evidence="5 11">BC-1</strain>
        <strain evidence="4 9">NOV-27</strain>
        <strain evidence="3 12">NOV-5</strain>
        <strain evidence="2 13">NOV-71</strain>
        <strain evidence="7 14">NOV-77</strain>
        <strain evidence="1 8">NOV-9</strain>
    </source>
</reference>
<dbReference type="Proteomes" id="UP000429523">
    <property type="component" value="Unassembled WGS sequence"/>
</dbReference>
<protein>
    <submittedName>
        <fullName evidence="6">Uncharacterized protein</fullName>
    </submittedName>
</protein>
<evidence type="ECO:0000313" key="5">
    <source>
        <dbReference type="EMBL" id="KAE9196755.1"/>
    </source>
</evidence>
<dbReference type="Proteomes" id="UP000440367">
    <property type="component" value="Unassembled WGS sequence"/>
</dbReference>
<dbReference type="Proteomes" id="UP000441208">
    <property type="component" value="Unassembled WGS sequence"/>
</dbReference>
<evidence type="ECO:0000313" key="7">
    <source>
        <dbReference type="EMBL" id="KAE9308002.1"/>
    </source>
</evidence>
<evidence type="ECO:0000313" key="4">
    <source>
        <dbReference type="EMBL" id="KAE9184828.1"/>
    </source>
</evidence>
<evidence type="ECO:0000313" key="9">
    <source>
        <dbReference type="Proteomes" id="UP000433483"/>
    </source>
</evidence>
<evidence type="ECO:0000313" key="6">
    <source>
        <dbReference type="EMBL" id="KAE9287503.1"/>
    </source>
</evidence>
<dbReference type="EMBL" id="QXFZ01001911">
    <property type="protein sequence ID" value="KAE9083245.1"/>
    <property type="molecule type" value="Genomic_DNA"/>
</dbReference>
<dbReference type="Proteomes" id="UP000437068">
    <property type="component" value="Unassembled WGS sequence"/>
</dbReference>
<dbReference type="EMBL" id="QXGF01001935">
    <property type="protein sequence ID" value="KAE8926977.1"/>
    <property type="molecule type" value="Genomic_DNA"/>
</dbReference>
<evidence type="ECO:0000313" key="11">
    <source>
        <dbReference type="Proteomes" id="UP000440367"/>
    </source>
</evidence>
<dbReference type="Proteomes" id="UP000486351">
    <property type="component" value="Unassembled WGS sequence"/>
</dbReference>
<name>A0A6A4CB60_9STRA</name>
<dbReference type="EMBL" id="QXGA01001886">
    <property type="protein sequence ID" value="KAE9108050.1"/>
    <property type="molecule type" value="Genomic_DNA"/>
</dbReference>
<proteinExistence type="predicted"/>
<gene>
    <name evidence="6" type="ORF">PF001_g20958</name>
    <name evidence="5" type="ORF">PF002_g22965</name>
    <name evidence="4" type="ORF">PF005_g21520</name>
    <name evidence="3" type="ORF">PF006_g20963</name>
    <name evidence="2" type="ORF">PF007_g21978</name>
    <name evidence="7" type="ORF">PF008_g21089</name>
    <name evidence="1" type="ORF">PF009_g22845</name>
</gene>
<evidence type="ECO:0000313" key="10">
    <source>
        <dbReference type="Proteomes" id="UP000437068"/>
    </source>
</evidence>